<comment type="caution">
    <text evidence="1">The sequence shown here is derived from an EMBL/GenBank/DDBJ whole genome shotgun (WGS) entry which is preliminary data.</text>
</comment>
<name>A0A1Q6A4R9_9SPHI</name>
<keyword evidence="2" id="KW-1185">Reference proteome</keyword>
<evidence type="ECO:0000313" key="2">
    <source>
        <dbReference type="Proteomes" id="UP000186720"/>
    </source>
</evidence>
<evidence type="ECO:0000313" key="1">
    <source>
        <dbReference type="EMBL" id="OKS88998.1"/>
    </source>
</evidence>
<sequence length="53" mass="5895">MFDRYCRVDNNAMLLEGLGSLYQKFRSAPGEFGIEASKVKALVLLTVSLITNN</sequence>
<dbReference type="AlphaFoldDB" id="A0A1Q6A4R9"/>
<dbReference type="EMBL" id="MPPL01000001">
    <property type="protein sequence ID" value="OKS88998.1"/>
    <property type="molecule type" value="Genomic_DNA"/>
</dbReference>
<proteinExistence type="predicted"/>
<reference evidence="1 2" key="1">
    <citation type="submission" date="2016-11" db="EMBL/GenBank/DDBJ databases">
        <title>Whole Genome Sequencing of Mucilaginibacter polytrichastri RG4-7(T) isolated from the moss sample.</title>
        <authorList>
            <person name="Li Y."/>
        </authorList>
    </citation>
    <scope>NUCLEOTIDE SEQUENCE [LARGE SCALE GENOMIC DNA]</scope>
    <source>
        <strain evidence="1 2">RG4-7</strain>
    </source>
</reference>
<dbReference type="Proteomes" id="UP000186720">
    <property type="component" value="Unassembled WGS sequence"/>
</dbReference>
<protein>
    <submittedName>
        <fullName evidence="1">Uncharacterized protein</fullName>
    </submittedName>
</protein>
<accession>A0A1Q6A4R9</accession>
<gene>
    <name evidence="1" type="ORF">RG47T_4476</name>
</gene>
<organism evidence="1 2">
    <name type="scientific">Mucilaginibacter polytrichastri</name>
    <dbReference type="NCBI Taxonomy" id="1302689"/>
    <lineage>
        <taxon>Bacteria</taxon>
        <taxon>Pseudomonadati</taxon>
        <taxon>Bacteroidota</taxon>
        <taxon>Sphingobacteriia</taxon>
        <taxon>Sphingobacteriales</taxon>
        <taxon>Sphingobacteriaceae</taxon>
        <taxon>Mucilaginibacter</taxon>
    </lineage>
</organism>